<feature type="transmembrane region" description="Helical" evidence="5">
    <location>
        <begin position="324"/>
        <end position="345"/>
    </location>
</feature>
<dbReference type="EMBL" id="AHOR02000028">
    <property type="protein sequence ID" value="EMF82097.1"/>
    <property type="molecule type" value="Genomic_DNA"/>
</dbReference>
<dbReference type="AlphaFoldDB" id="M3FP38"/>
<dbReference type="PANTHER" id="PTHR37422">
    <property type="entry name" value="TEICHURONIC ACID BIOSYNTHESIS PROTEIN TUAE"/>
    <property type="match status" value="1"/>
</dbReference>
<feature type="transmembrane region" description="Helical" evidence="5">
    <location>
        <begin position="520"/>
        <end position="537"/>
    </location>
</feature>
<proteinExistence type="predicted"/>
<feature type="transmembrane region" description="Helical" evidence="5">
    <location>
        <begin position="213"/>
        <end position="236"/>
    </location>
</feature>
<dbReference type="Pfam" id="PF04932">
    <property type="entry name" value="Wzy_C"/>
    <property type="match status" value="1"/>
</dbReference>
<feature type="transmembrane region" description="Helical" evidence="5">
    <location>
        <begin position="183"/>
        <end position="201"/>
    </location>
</feature>
<feature type="transmembrane region" description="Helical" evidence="5">
    <location>
        <begin position="91"/>
        <end position="109"/>
    </location>
</feature>
<feature type="transmembrane region" description="Helical" evidence="5">
    <location>
        <begin position="6"/>
        <end position="25"/>
    </location>
</feature>
<evidence type="ECO:0000313" key="7">
    <source>
        <dbReference type="EMBL" id="EMF82097.1"/>
    </source>
</evidence>
<sequence length="670" mass="76767">MSLLLNLKTIPLVALAFSLALLFFFDPSNPSLSRDSVVFSFFVWFVSLGISFRKKKFRIHPLFLLACLLLIGLSTVNGINRAPVVYFSQKLNLKLLYVAALCLAIYLFLKNVHPIFLFIHTVAFACSPPLFSSIKSVPLLLFVAASLFYLTPKKIRLRKLYVIVSISFFVLLISSLLSYKSQAALLQLCLLFSGILIFFLVSSYPSLFIKKGLLLILSSNLLLNTVNLFSAIHTIWPFDFFQPSLLLTYAGFPVSSIAVISAFSALVAFYTASQYGRYSWFLIPGGLIAIYLTYFNHSRASLLAFGLAILCVFLFRWSKRKVFFRIFIPAFCLIVLFSVVSVFFFPQEVVSQYFDPKTLLIRFSLWNFHFQSVLQNSPIFGIGLDADSLLAHLPGTHSEKIGYDDFYKFLHSFRSYPQAHNLYVETFTSLGILGSLFFLWITLYLSLLSYRMLVSKSKKISDIGIFISGILVFVAVHEFFDYNLGEQHFFIPVVLVLSLIRTRSSSTLGTFHQNSSFKTVYVVSLILLGYLSFQLVWEQRLRNLIIVSIQDEIELDNFLIYKEKKVSKNRKKFSHPIEEITNNQIWIRSEENLVLASLILRKSPGHSDLMESFLDRCVRKNPYSSVCWKEKVDVLRKKDPNLDIRKELEEGKKRIPSISFLRNKQVCSID</sequence>
<feature type="transmembrane region" description="Helical" evidence="5">
    <location>
        <begin position="460"/>
        <end position="476"/>
    </location>
</feature>
<feature type="transmembrane region" description="Helical" evidence="5">
    <location>
        <begin position="160"/>
        <end position="177"/>
    </location>
</feature>
<gene>
    <name evidence="7" type="ORF">LEP1GSC188_1772</name>
</gene>
<dbReference type="PANTHER" id="PTHR37422:SF13">
    <property type="entry name" value="LIPOPOLYSACCHARIDE BIOSYNTHESIS PROTEIN PA4999-RELATED"/>
    <property type="match status" value="1"/>
</dbReference>
<feature type="transmembrane region" description="Helical" evidence="5">
    <location>
        <begin position="427"/>
        <end position="448"/>
    </location>
</feature>
<dbReference type="GO" id="GO:0016020">
    <property type="term" value="C:membrane"/>
    <property type="evidence" value="ECO:0007669"/>
    <property type="project" value="UniProtKB-SubCell"/>
</dbReference>
<keyword evidence="7" id="KW-0436">Ligase</keyword>
<dbReference type="InterPro" id="IPR051533">
    <property type="entry name" value="WaaL-like"/>
</dbReference>
<dbReference type="InterPro" id="IPR007016">
    <property type="entry name" value="O-antigen_ligase-rel_domated"/>
</dbReference>
<evidence type="ECO:0000313" key="8">
    <source>
        <dbReference type="Proteomes" id="UP000011770"/>
    </source>
</evidence>
<feature type="transmembrane region" description="Helical" evidence="5">
    <location>
        <begin position="300"/>
        <end position="317"/>
    </location>
</feature>
<protein>
    <submittedName>
        <fullName evidence="7">O-antigen ligase</fullName>
    </submittedName>
</protein>
<dbReference type="Proteomes" id="UP000011770">
    <property type="component" value="Unassembled WGS sequence"/>
</dbReference>
<feature type="domain" description="O-antigen ligase-related" evidence="6">
    <location>
        <begin position="287"/>
        <end position="439"/>
    </location>
</feature>
<evidence type="ECO:0000259" key="6">
    <source>
        <dbReference type="Pfam" id="PF04932"/>
    </source>
</evidence>
<evidence type="ECO:0000256" key="5">
    <source>
        <dbReference type="SAM" id="Phobius"/>
    </source>
</evidence>
<feature type="transmembrane region" description="Helical" evidence="5">
    <location>
        <begin position="248"/>
        <end position="271"/>
    </location>
</feature>
<feature type="transmembrane region" description="Helical" evidence="5">
    <location>
        <begin position="278"/>
        <end position="294"/>
    </location>
</feature>
<reference evidence="7 8" key="1">
    <citation type="submission" date="2013-01" db="EMBL/GenBank/DDBJ databases">
        <authorList>
            <person name="Harkins D.M."/>
            <person name="Durkin A.S."/>
            <person name="Brinkac L.M."/>
            <person name="Haft D.H."/>
            <person name="Selengut J.D."/>
            <person name="Sanka R."/>
            <person name="DePew J."/>
            <person name="Purushe J."/>
            <person name="Tulsiani S.M."/>
            <person name="Graham G.C."/>
            <person name="Burns M.-A."/>
            <person name="Dohnt M.F."/>
            <person name="Smythe L.D."/>
            <person name="McKay D.B."/>
            <person name="Craig S.B."/>
            <person name="Vinetz J.M."/>
            <person name="Sutton G.G."/>
            <person name="Nierman W.C."/>
            <person name="Fouts D.E."/>
        </authorList>
    </citation>
    <scope>NUCLEOTIDE SEQUENCE [LARGE SCALE GENOMIC DNA]</scope>
    <source>
        <strain evidence="7 8">LT2116</strain>
    </source>
</reference>
<comment type="caution">
    <text evidence="7">The sequence shown here is derived from an EMBL/GenBank/DDBJ whole genome shotgun (WGS) entry which is preliminary data.</text>
</comment>
<dbReference type="GO" id="GO:0016874">
    <property type="term" value="F:ligase activity"/>
    <property type="evidence" value="ECO:0007669"/>
    <property type="project" value="UniProtKB-KW"/>
</dbReference>
<organism evidence="7 8">
    <name type="scientific">Leptospira weilii serovar Topaz str. LT2116</name>
    <dbReference type="NCBI Taxonomy" id="1088540"/>
    <lineage>
        <taxon>Bacteria</taxon>
        <taxon>Pseudomonadati</taxon>
        <taxon>Spirochaetota</taxon>
        <taxon>Spirochaetia</taxon>
        <taxon>Leptospirales</taxon>
        <taxon>Leptospiraceae</taxon>
        <taxon>Leptospira</taxon>
    </lineage>
</organism>
<feature type="transmembrane region" description="Helical" evidence="5">
    <location>
        <begin position="59"/>
        <end position="79"/>
    </location>
</feature>
<keyword evidence="4 5" id="KW-0472">Membrane</keyword>
<evidence type="ECO:0000256" key="2">
    <source>
        <dbReference type="ARBA" id="ARBA00022692"/>
    </source>
</evidence>
<evidence type="ECO:0000256" key="3">
    <source>
        <dbReference type="ARBA" id="ARBA00022989"/>
    </source>
</evidence>
<keyword evidence="2 5" id="KW-0812">Transmembrane</keyword>
<accession>M3FP38</accession>
<evidence type="ECO:0000256" key="1">
    <source>
        <dbReference type="ARBA" id="ARBA00004141"/>
    </source>
</evidence>
<evidence type="ECO:0000256" key="4">
    <source>
        <dbReference type="ARBA" id="ARBA00023136"/>
    </source>
</evidence>
<feature type="transmembrane region" description="Helical" evidence="5">
    <location>
        <begin position="115"/>
        <end position="148"/>
    </location>
</feature>
<name>M3FP38_9LEPT</name>
<comment type="subcellular location">
    <subcellularLocation>
        <location evidence="1">Membrane</location>
        <topology evidence="1">Multi-pass membrane protein</topology>
    </subcellularLocation>
</comment>
<keyword evidence="3 5" id="KW-1133">Transmembrane helix</keyword>